<sequence length="121" mass="14550">MSKSMSMLMEMSKRTLKNPCIHPNRRRKLLRRSMEGLCPRNHHSFLRTMNELTLILLIGLWGSKVWRSLKDHLRHFGLNCSQHNSKHDTANLLMLRQMVKMEEMLHQRMQLQMNERLLLVF</sequence>
<dbReference type="EMBL" id="GHES01040680">
    <property type="protein sequence ID" value="MPA71239.1"/>
    <property type="molecule type" value="Transcribed_RNA"/>
</dbReference>
<dbReference type="AlphaFoldDB" id="A0A5B7BQX2"/>
<reference evidence="1" key="1">
    <citation type="submission" date="2019-08" db="EMBL/GenBank/DDBJ databases">
        <title>Reference gene set and small RNA set construction with multiple tissues from Davidia involucrata Baill.</title>
        <authorList>
            <person name="Yang H."/>
            <person name="Zhou C."/>
            <person name="Li G."/>
            <person name="Wang J."/>
            <person name="Gao P."/>
            <person name="Wang M."/>
            <person name="Wang R."/>
            <person name="Zhao Y."/>
        </authorList>
    </citation>
    <scope>NUCLEOTIDE SEQUENCE</scope>
    <source>
        <tissue evidence="1">Mixed with DoveR01_LX</tissue>
    </source>
</reference>
<name>A0A5B7BQX2_DAVIN</name>
<protein>
    <submittedName>
        <fullName evidence="1">Uncharacterized protein</fullName>
    </submittedName>
</protein>
<gene>
    <name evidence="1" type="ORF">Din_040680</name>
</gene>
<accession>A0A5B7BQX2</accession>
<evidence type="ECO:0000313" key="1">
    <source>
        <dbReference type="EMBL" id="MPA71239.1"/>
    </source>
</evidence>
<organism evidence="1">
    <name type="scientific">Davidia involucrata</name>
    <name type="common">Dove tree</name>
    <dbReference type="NCBI Taxonomy" id="16924"/>
    <lineage>
        <taxon>Eukaryota</taxon>
        <taxon>Viridiplantae</taxon>
        <taxon>Streptophyta</taxon>
        <taxon>Embryophyta</taxon>
        <taxon>Tracheophyta</taxon>
        <taxon>Spermatophyta</taxon>
        <taxon>Magnoliopsida</taxon>
        <taxon>eudicotyledons</taxon>
        <taxon>Gunneridae</taxon>
        <taxon>Pentapetalae</taxon>
        <taxon>asterids</taxon>
        <taxon>Cornales</taxon>
        <taxon>Nyssaceae</taxon>
        <taxon>Davidia</taxon>
    </lineage>
</organism>
<proteinExistence type="predicted"/>